<accession>A0ABW3MEX0</accession>
<gene>
    <name evidence="2" type="ORF">ACFQ1S_23075</name>
</gene>
<evidence type="ECO:0000259" key="1">
    <source>
        <dbReference type="Pfam" id="PF00135"/>
    </source>
</evidence>
<dbReference type="SUPFAM" id="SSF53474">
    <property type="entry name" value="alpha/beta-Hydrolases"/>
    <property type="match status" value="1"/>
</dbReference>
<proteinExistence type="predicted"/>
<protein>
    <submittedName>
        <fullName evidence="2">Carboxylesterase family protein</fullName>
    </submittedName>
</protein>
<dbReference type="EMBL" id="JBHTIS010001462">
    <property type="protein sequence ID" value="MFD1048215.1"/>
    <property type="molecule type" value="Genomic_DNA"/>
</dbReference>
<dbReference type="Gene3D" id="3.40.50.1820">
    <property type="entry name" value="alpha/beta hydrolase"/>
    <property type="match status" value="1"/>
</dbReference>
<feature type="domain" description="Carboxylesterase type B" evidence="1">
    <location>
        <begin position="19"/>
        <end position="349"/>
    </location>
</feature>
<sequence length="389" mass="42315">ASASSKAIGSSDTFPLVNTTGDVVVVSVNYRLGLLVWGELGGLDPAYQGSGNNGVLDQIAALEWVQAHIASFGGDPRNVTAVGESEGAFSLSAMLATDNPQRLFRRVVLESGSGYMIHSPELQQAFTSRLNGLTLAQLKAMSPKDLLGLQEKIIGPSSIGGAIYFGPSIDGDLIRRPVIDAVAAGNARGIDLLIGTNKDEIRYFAQLDPSLLRFSQQQYAAFFPKPLFPTRDQMIQTYQANRPGQSDSDTALAMLTDQTFRIPATRLAAAQNKWGRAYLYQFDWAPPGGLGAIHTAEMTFVFGTFSFTGNPGATDAYRANPGPIRALSAQMQRTWTLFARTGITGWPRYDDRTRFTQIWNTPPHLAYKPAEAERAAWDNYPFPALTLNI</sequence>
<name>A0ABW3MEX0_9PSEU</name>
<dbReference type="InterPro" id="IPR029058">
    <property type="entry name" value="AB_hydrolase_fold"/>
</dbReference>
<dbReference type="InterPro" id="IPR050309">
    <property type="entry name" value="Type-B_Carboxylest/Lipase"/>
</dbReference>
<evidence type="ECO:0000313" key="2">
    <source>
        <dbReference type="EMBL" id="MFD1048215.1"/>
    </source>
</evidence>
<reference evidence="3" key="1">
    <citation type="journal article" date="2019" name="Int. J. Syst. Evol. Microbiol.">
        <title>The Global Catalogue of Microorganisms (GCM) 10K type strain sequencing project: providing services to taxonomists for standard genome sequencing and annotation.</title>
        <authorList>
            <consortium name="The Broad Institute Genomics Platform"/>
            <consortium name="The Broad Institute Genome Sequencing Center for Infectious Disease"/>
            <person name="Wu L."/>
            <person name="Ma J."/>
        </authorList>
    </citation>
    <scope>NUCLEOTIDE SEQUENCE [LARGE SCALE GENOMIC DNA]</scope>
    <source>
        <strain evidence="3">JCM 31486</strain>
    </source>
</reference>
<keyword evidence="3" id="KW-1185">Reference proteome</keyword>
<dbReference type="PANTHER" id="PTHR11559">
    <property type="entry name" value="CARBOXYLESTERASE"/>
    <property type="match status" value="1"/>
</dbReference>
<organism evidence="2 3">
    <name type="scientific">Kibdelosporangium lantanae</name>
    <dbReference type="NCBI Taxonomy" id="1497396"/>
    <lineage>
        <taxon>Bacteria</taxon>
        <taxon>Bacillati</taxon>
        <taxon>Actinomycetota</taxon>
        <taxon>Actinomycetes</taxon>
        <taxon>Pseudonocardiales</taxon>
        <taxon>Pseudonocardiaceae</taxon>
        <taxon>Kibdelosporangium</taxon>
    </lineage>
</organism>
<feature type="non-terminal residue" evidence="2">
    <location>
        <position position="1"/>
    </location>
</feature>
<dbReference type="Pfam" id="PF00135">
    <property type="entry name" value="COesterase"/>
    <property type="match status" value="1"/>
</dbReference>
<comment type="caution">
    <text evidence="2">The sequence shown here is derived from an EMBL/GenBank/DDBJ whole genome shotgun (WGS) entry which is preliminary data.</text>
</comment>
<evidence type="ECO:0000313" key="3">
    <source>
        <dbReference type="Proteomes" id="UP001597045"/>
    </source>
</evidence>
<dbReference type="Proteomes" id="UP001597045">
    <property type="component" value="Unassembled WGS sequence"/>
</dbReference>
<dbReference type="InterPro" id="IPR002018">
    <property type="entry name" value="CarbesteraseB"/>
</dbReference>